<dbReference type="SMART" id="SM00990">
    <property type="entry name" value="VRR_NUC"/>
    <property type="match status" value="1"/>
</dbReference>
<accession>A0A4R1Q189</accession>
<protein>
    <recommendedName>
        <fullName evidence="4">VRR-NUC domain-containing protein</fullName>
    </recommendedName>
</protein>
<dbReference type="RefSeq" id="WP_132079441.1">
    <property type="nucleotide sequence ID" value="NZ_DAIMLW010000003.1"/>
</dbReference>
<organism evidence="5 6">
    <name type="scientific">Anaerospora hongkongensis</name>
    <dbReference type="NCBI Taxonomy" id="244830"/>
    <lineage>
        <taxon>Bacteria</taxon>
        <taxon>Bacillati</taxon>
        <taxon>Bacillota</taxon>
        <taxon>Negativicutes</taxon>
        <taxon>Selenomonadales</taxon>
        <taxon>Sporomusaceae</taxon>
        <taxon>Anaerospora</taxon>
    </lineage>
</organism>
<comment type="caution">
    <text evidence="5">The sequence shown here is derived from an EMBL/GenBank/DDBJ whole genome shotgun (WGS) entry which is preliminary data.</text>
</comment>
<dbReference type="OrthoDB" id="1682640at2"/>
<keyword evidence="2" id="KW-0540">Nuclease</keyword>
<dbReference type="InterPro" id="IPR011856">
    <property type="entry name" value="tRNA_endonuc-like_dom_sf"/>
</dbReference>
<evidence type="ECO:0000313" key="6">
    <source>
        <dbReference type="Proteomes" id="UP000295063"/>
    </source>
</evidence>
<dbReference type="InterPro" id="IPR014883">
    <property type="entry name" value="VRR_NUC"/>
</dbReference>
<evidence type="ECO:0000256" key="2">
    <source>
        <dbReference type="ARBA" id="ARBA00022722"/>
    </source>
</evidence>
<feature type="domain" description="VRR-NUC" evidence="4">
    <location>
        <begin position="1"/>
        <end position="82"/>
    </location>
</feature>
<evidence type="ECO:0000256" key="3">
    <source>
        <dbReference type="ARBA" id="ARBA00022801"/>
    </source>
</evidence>
<evidence type="ECO:0000256" key="1">
    <source>
        <dbReference type="ARBA" id="ARBA00001946"/>
    </source>
</evidence>
<dbReference type="GO" id="GO:0016788">
    <property type="term" value="F:hydrolase activity, acting on ester bonds"/>
    <property type="evidence" value="ECO:0007669"/>
    <property type="project" value="InterPro"/>
</dbReference>
<keyword evidence="3" id="KW-0378">Hydrolase</keyword>
<dbReference type="EMBL" id="SLUI01000006">
    <property type="protein sequence ID" value="TCL37225.1"/>
    <property type="molecule type" value="Genomic_DNA"/>
</dbReference>
<dbReference type="InterPro" id="IPR011335">
    <property type="entry name" value="Restrct_endonuc-II-like"/>
</dbReference>
<gene>
    <name evidence="5" type="ORF">EV210_10692</name>
</gene>
<dbReference type="AlphaFoldDB" id="A0A4R1Q189"/>
<name>A0A4R1Q189_9FIRM</name>
<dbReference type="Proteomes" id="UP000295063">
    <property type="component" value="Unassembled WGS sequence"/>
</dbReference>
<reference evidence="5 6" key="1">
    <citation type="submission" date="2019-03" db="EMBL/GenBank/DDBJ databases">
        <title>Genomic Encyclopedia of Type Strains, Phase IV (KMG-IV): sequencing the most valuable type-strain genomes for metagenomic binning, comparative biology and taxonomic classification.</title>
        <authorList>
            <person name="Goeker M."/>
        </authorList>
    </citation>
    <scope>NUCLEOTIDE SEQUENCE [LARGE SCALE GENOMIC DNA]</scope>
    <source>
        <strain evidence="5 6">DSM 15969</strain>
    </source>
</reference>
<dbReference type="GO" id="GO:0003676">
    <property type="term" value="F:nucleic acid binding"/>
    <property type="evidence" value="ECO:0007669"/>
    <property type="project" value="InterPro"/>
</dbReference>
<dbReference type="GO" id="GO:0004518">
    <property type="term" value="F:nuclease activity"/>
    <property type="evidence" value="ECO:0007669"/>
    <property type="project" value="UniProtKB-KW"/>
</dbReference>
<comment type="cofactor">
    <cofactor evidence="1">
        <name>Mg(2+)</name>
        <dbReference type="ChEBI" id="CHEBI:18420"/>
    </cofactor>
</comment>
<dbReference type="SUPFAM" id="SSF52980">
    <property type="entry name" value="Restriction endonuclease-like"/>
    <property type="match status" value="1"/>
</dbReference>
<dbReference type="Gene3D" id="3.40.1350.10">
    <property type="match status" value="1"/>
</dbReference>
<proteinExistence type="predicted"/>
<sequence length="95" mass="10741">MTEKQFQDKVIAFLRSQKIYHVKVWGGGYQTAGIPDILCCINGRFVALELKTEKGKPTVLQKYNLFKIQEAGGHARVLRPSEFEGFKRQVLTGAI</sequence>
<evidence type="ECO:0000313" key="5">
    <source>
        <dbReference type="EMBL" id="TCL37225.1"/>
    </source>
</evidence>
<evidence type="ECO:0000259" key="4">
    <source>
        <dbReference type="SMART" id="SM00990"/>
    </source>
</evidence>
<keyword evidence="6" id="KW-1185">Reference proteome</keyword>